<feature type="transmembrane region" description="Helical" evidence="6">
    <location>
        <begin position="370"/>
        <end position="392"/>
    </location>
</feature>
<dbReference type="eggNOG" id="KOG2592">
    <property type="taxonomic scope" value="Eukaryota"/>
</dbReference>
<gene>
    <name evidence="7" type="ORF">TVAG_364980</name>
</gene>
<keyword evidence="3 6" id="KW-0812">Transmembrane</keyword>
<sequence>MEYGGGGGDSSSGPTGDRAMYLKRANIFYAIVFIVFAILMYILRYTGKDWLGKIVKTDFKNDANALGEQLVGRTSFALALWFLIHSILCLCNKNLTDSYQFFFHTQWLSIHVVVLIAMWIACWFIPDALFSVYLKAAMYISLIYLVIQILILLDFFHELNEYFVEKENMAWPITILVILSVGTVVGYGVCYWLFGKKGCNANIGILTVNLIVCIIFWAVSAFMEHLSVLTASMIDAYVTYLTCMGLFCEGDANCNRLAGSTSSIWLSIVASLFTLCWAGYSAFTSTYKYQILSCGCCCEEGECCQEEGACHNCCNCLEQDEEAKQFSLSFFHILFALASVYVSMVTTSWLSSHSEKASWVVDRGYIAKWVNIAVSYAVILLYTWVIIAPLVCTDREFD</sequence>
<evidence type="ECO:0000313" key="7">
    <source>
        <dbReference type="EMBL" id="EAX91571.1"/>
    </source>
</evidence>
<feature type="transmembrane region" description="Helical" evidence="6">
    <location>
        <begin position="137"/>
        <end position="157"/>
    </location>
</feature>
<evidence type="ECO:0000256" key="1">
    <source>
        <dbReference type="ARBA" id="ARBA00004141"/>
    </source>
</evidence>
<evidence type="ECO:0000313" key="8">
    <source>
        <dbReference type="Proteomes" id="UP000001542"/>
    </source>
</evidence>
<dbReference type="SMR" id="A2FU49"/>
<dbReference type="InterPro" id="IPR005016">
    <property type="entry name" value="TDE1/TMS"/>
</dbReference>
<feature type="transmembrane region" description="Helical" evidence="6">
    <location>
        <begin position="107"/>
        <end position="125"/>
    </location>
</feature>
<dbReference type="VEuPathDB" id="TrichDB:TVAG_364980"/>
<reference evidence="7" key="1">
    <citation type="submission" date="2006-10" db="EMBL/GenBank/DDBJ databases">
        <authorList>
            <person name="Amadeo P."/>
            <person name="Zhao Q."/>
            <person name="Wortman J."/>
            <person name="Fraser-Liggett C."/>
            <person name="Carlton J."/>
        </authorList>
    </citation>
    <scope>NUCLEOTIDE SEQUENCE</scope>
    <source>
        <strain evidence="7">G3</strain>
    </source>
</reference>
<dbReference type="OMA" id="DKHCNPL"/>
<feature type="transmembrane region" description="Helical" evidence="6">
    <location>
        <begin position="264"/>
        <end position="283"/>
    </location>
</feature>
<proteinExistence type="inferred from homology"/>
<feature type="transmembrane region" description="Helical" evidence="6">
    <location>
        <begin position="201"/>
        <end position="223"/>
    </location>
</feature>
<comment type="similarity">
    <text evidence="2">Belongs to the TDE1 family.</text>
</comment>
<dbReference type="InParanoid" id="A2FU49"/>
<keyword evidence="4 6" id="KW-1133">Transmembrane helix</keyword>
<dbReference type="FunCoup" id="A2FU49">
    <property type="interactions" value="407"/>
</dbReference>
<dbReference type="AlphaFoldDB" id="A2FU49"/>
<dbReference type="STRING" id="5722.A2FU49"/>
<comment type="subcellular location">
    <subcellularLocation>
        <location evidence="1">Membrane</location>
        <topology evidence="1">Multi-pass membrane protein</topology>
    </subcellularLocation>
</comment>
<dbReference type="GO" id="GO:0016020">
    <property type="term" value="C:membrane"/>
    <property type="evidence" value="ECO:0000318"/>
    <property type="project" value="GO_Central"/>
</dbReference>
<feature type="transmembrane region" description="Helical" evidence="6">
    <location>
        <begin position="76"/>
        <end position="95"/>
    </location>
</feature>
<evidence type="ECO:0000256" key="6">
    <source>
        <dbReference type="SAM" id="Phobius"/>
    </source>
</evidence>
<feature type="transmembrane region" description="Helical" evidence="6">
    <location>
        <begin position="330"/>
        <end position="350"/>
    </location>
</feature>
<evidence type="ECO:0000256" key="2">
    <source>
        <dbReference type="ARBA" id="ARBA00006665"/>
    </source>
</evidence>
<evidence type="ECO:0008006" key="9">
    <source>
        <dbReference type="Google" id="ProtNLM"/>
    </source>
</evidence>
<dbReference type="Pfam" id="PF03348">
    <property type="entry name" value="Serinc"/>
    <property type="match status" value="1"/>
</dbReference>
<evidence type="ECO:0000256" key="4">
    <source>
        <dbReference type="ARBA" id="ARBA00022989"/>
    </source>
</evidence>
<accession>A2FU49</accession>
<dbReference type="VEuPathDB" id="TrichDB:TVAGG3_0384610"/>
<evidence type="ECO:0000256" key="5">
    <source>
        <dbReference type="ARBA" id="ARBA00023136"/>
    </source>
</evidence>
<dbReference type="PANTHER" id="PTHR10383">
    <property type="entry name" value="SERINE INCORPORATOR"/>
    <property type="match status" value="1"/>
</dbReference>
<evidence type="ECO:0000256" key="3">
    <source>
        <dbReference type="ARBA" id="ARBA00022692"/>
    </source>
</evidence>
<dbReference type="EMBL" id="DS114026">
    <property type="protein sequence ID" value="EAX91571.1"/>
    <property type="molecule type" value="Genomic_DNA"/>
</dbReference>
<dbReference type="OrthoDB" id="5963193at2759"/>
<protein>
    <recommendedName>
        <fullName evidence="9">Serine incorporator</fullName>
    </recommendedName>
</protein>
<name>A2FU49_TRIV3</name>
<reference evidence="7" key="2">
    <citation type="journal article" date="2007" name="Science">
        <title>Draft genome sequence of the sexually transmitted pathogen Trichomonas vaginalis.</title>
        <authorList>
            <person name="Carlton J.M."/>
            <person name="Hirt R.P."/>
            <person name="Silva J.C."/>
            <person name="Delcher A.L."/>
            <person name="Schatz M."/>
            <person name="Zhao Q."/>
            <person name="Wortman J.R."/>
            <person name="Bidwell S.L."/>
            <person name="Alsmark U.C.M."/>
            <person name="Besteiro S."/>
            <person name="Sicheritz-Ponten T."/>
            <person name="Noel C.J."/>
            <person name="Dacks J.B."/>
            <person name="Foster P.G."/>
            <person name="Simillion C."/>
            <person name="Van de Peer Y."/>
            <person name="Miranda-Saavedra D."/>
            <person name="Barton G.J."/>
            <person name="Westrop G.D."/>
            <person name="Mueller S."/>
            <person name="Dessi D."/>
            <person name="Fiori P.L."/>
            <person name="Ren Q."/>
            <person name="Paulsen I."/>
            <person name="Zhang H."/>
            <person name="Bastida-Corcuera F.D."/>
            <person name="Simoes-Barbosa A."/>
            <person name="Brown M.T."/>
            <person name="Hayes R.D."/>
            <person name="Mukherjee M."/>
            <person name="Okumura C.Y."/>
            <person name="Schneider R."/>
            <person name="Smith A.J."/>
            <person name="Vanacova S."/>
            <person name="Villalvazo M."/>
            <person name="Haas B.J."/>
            <person name="Pertea M."/>
            <person name="Feldblyum T.V."/>
            <person name="Utterback T.R."/>
            <person name="Shu C.L."/>
            <person name="Osoegawa K."/>
            <person name="de Jong P.J."/>
            <person name="Hrdy I."/>
            <person name="Horvathova L."/>
            <person name="Zubacova Z."/>
            <person name="Dolezal P."/>
            <person name="Malik S.B."/>
            <person name="Logsdon J.M. Jr."/>
            <person name="Henze K."/>
            <person name="Gupta A."/>
            <person name="Wang C.C."/>
            <person name="Dunne R.L."/>
            <person name="Upcroft J.A."/>
            <person name="Upcroft P."/>
            <person name="White O."/>
            <person name="Salzberg S.L."/>
            <person name="Tang P."/>
            <person name="Chiu C.-H."/>
            <person name="Lee Y.-S."/>
            <person name="Embley T.M."/>
            <person name="Coombs G.H."/>
            <person name="Mottram J.C."/>
            <person name="Tachezy J."/>
            <person name="Fraser-Liggett C.M."/>
            <person name="Johnson P.J."/>
        </authorList>
    </citation>
    <scope>NUCLEOTIDE SEQUENCE [LARGE SCALE GENOMIC DNA]</scope>
    <source>
        <strain evidence="7">G3</strain>
    </source>
</reference>
<feature type="transmembrane region" description="Helical" evidence="6">
    <location>
        <begin position="169"/>
        <end position="194"/>
    </location>
</feature>
<dbReference type="PANTHER" id="PTHR10383:SF9">
    <property type="entry name" value="SERINE INCORPORATOR, ISOFORM F"/>
    <property type="match status" value="1"/>
</dbReference>
<dbReference type="Proteomes" id="UP000001542">
    <property type="component" value="Unassembled WGS sequence"/>
</dbReference>
<keyword evidence="5 6" id="KW-0472">Membrane</keyword>
<keyword evidence="8" id="KW-1185">Reference proteome</keyword>
<feature type="transmembrane region" description="Helical" evidence="6">
    <location>
        <begin position="27"/>
        <end position="43"/>
    </location>
</feature>
<organism evidence="7 8">
    <name type="scientific">Trichomonas vaginalis (strain ATCC PRA-98 / G3)</name>
    <dbReference type="NCBI Taxonomy" id="412133"/>
    <lineage>
        <taxon>Eukaryota</taxon>
        <taxon>Metamonada</taxon>
        <taxon>Parabasalia</taxon>
        <taxon>Trichomonadida</taxon>
        <taxon>Trichomonadidae</taxon>
        <taxon>Trichomonas</taxon>
    </lineage>
</organism>